<reference evidence="1" key="1">
    <citation type="submission" date="2016-10" db="EMBL/GenBank/DDBJ databases">
        <title>Sequence of Gallionella enrichment culture.</title>
        <authorList>
            <person name="Poehlein A."/>
            <person name="Muehling M."/>
            <person name="Daniel R."/>
        </authorList>
    </citation>
    <scope>NUCLEOTIDE SEQUENCE</scope>
</reference>
<dbReference type="InterPro" id="IPR036291">
    <property type="entry name" value="NAD(P)-bd_dom_sf"/>
</dbReference>
<proteinExistence type="predicted"/>
<sequence length="232" mass="24510">MTQHPLALIVGAGDGLSAALARAFTRDAGLRAVLASRHPERLAELAAELDGVALGCDATDPAQVAALFERIDRELPGALELVVYNPGLRVVGAVADVDPAQVADALAVNAYGGFLVAQQAARRMLANGRGTLLFTGASASIKGYPRSAAFAMGKFALRGLAQSLARELAPQGVHVAHVVIDGQIAHPQRARPDTPDAQLDAAAIAAEYLRLARQPRSAWSWEVELRPWVERF</sequence>
<dbReference type="PANTHER" id="PTHR43431">
    <property type="entry name" value="OXIDOREDUCTASE, SHORT CHAIN DEHYDROGENASE/REDUCTASE FAMILY (AFU_ORTHOLOGUE AFUA_5G14000)"/>
    <property type="match status" value="1"/>
</dbReference>
<dbReference type="EC" id="1.1.1.140" evidence="1"/>
<name>A0A1J5QQP5_9ZZZZ</name>
<evidence type="ECO:0000313" key="1">
    <source>
        <dbReference type="EMBL" id="OIQ85953.1"/>
    </source>
</evidence>
<comment type="caution">
    <text evidence="1">The sequence shown here is derived from an EMBL/GenBank/DDBJ whole genome shotgun (WGS) entry which is preliminary data.</text>
</comment>
<dbReference type="Pfam" id="PF00106">
    <property type="entry name" value="adh_short"/>
    <property type="match status" value="1"/>
</dbReference>
<dbReference type="PANTHER" id="PTHR43431:SF7">
    <property type="entry name" value="OXIDOREDUCTASE, SHORT CHAIN DEHYDROGENASE_REDUCTASE FAMILY (AFU_ORTHOLOGUE AFUA_5G14000)"/>
    <property type="match status" value="1"/>
</dbReference>
<protein>
    <submittedName>
        <fullName evidence="1">Sorbitol-6-phosphate 2-dehydrogenase</fullName>
        <ecNumber evidence="1">1.1.1.140</ecNumber>
    </submittedName>
</protein>
<keyword evidence="1" id="KW-0560">Oxidoreductase</keyword>
<dbReference type="GO" id="GO:0009010">
    <property type="term" value="F:sorbitol-6-phosphate 2-dehydrogenase activity"/>
    <property type="evidence" value="ECO:0007669"/>
    <property type="project" value="UniProtKB-EC"/>
</dbReference>
<gene>
    <name evidence="1" type="primary">srlD_1</name>
    <name evidence="1" type="ORF">GALL_321900</name>
</gene>
<dbReference type="SUPFAM" id="SSF51735">
    <property type="entry name" value="NAD(P)-binding Rossmann-fold domains"/>
    <property type="match status" value="1"/>
</dbReference>
<dbReference type="InterPro" id="IPR002347">
    <property type="entry name" value="SDR_fam"/>
</dbReference>
<dbReference type="AlphaFoldDB" id="A0A1J5QQP5"/>
<organism evidence="1">
    <name type="scientific">mine drainage metagenome</name>
    <dbReference type="NCBI Taxonomy" id="410659"/>
    <lineage>
        <taxon>unclassified sequences</taxon>
        <taxon>metagenomes</taxon>
        <taxon>ecological metagenomes</taxon>
    </lineage>
</organism>
<dbReference type="Gene3D" id="3.40.50.720">
    <property type="entry name" value="NAD(P)-binding Rossmann-like Domain"/>
    <property type="match status" value="1"/>
</dbReference>
<dbReference type="PRINTS" id="PR00081">
    <property type="entry name" value="GDHRDH"/>
</dbReference>
<dbReference type="EMBL" id="MLJW01000509">
    <property type="protein sequence ID" value="OIQ85953.1"/>
    <property type="molecule type" value="Genomic_DNA"/>
</dbReference>
<accession>A0A1J5QQP5</accession>